<protein>
    <recommendedName>
        <fullName evidence="4">DUF3828 domain-containing protein</fullName>
    </recommendedName>
</protein>
<dbReference type="RefSeq" id="WP_093202229.1">
    <property type="nucleotide sequence ID" value="NZ_FNGS01000004.1"/>
</dbReference>
<evidence type="ECO:0008006" key="4">
    <source>
        <dbReference type="Google" id="ProtNLM"/>
    </source>
</evidence>
<dbReference type="Proteomes" id="UP000198901">
    <property type="component" value="Unassembled WGS sequence"/>
</dbReference>
<keyword evidence="3" id="KW-1185">Reference proteome</keyword>
<keyword evidence="1" id="KW-0732">Signal</keyword>
<name>A0A1G9Q1D7_9BACT</name>
<gene>
    <name evidence="2" type="ORF">SAMN04488090_2422</name>
</gene>
<feature type="chain" id="PRO_5011501320" description="DUF3828 domain-containing protein" evidence="1">
    <location>
        <begin position="22"/>
        <end position="150"/>
    </location>
</feature>
<evidence type="ECO:0000313" key="3">
    <source>
        <dbReference type="Proteomes" id="UP000198901"/>
    </source>
</evidence>
<feature type="signal peptide" evidence="1">
    <location>
        <begin position="1"/>
        <end position="21"/>
    </location>
</feature>
<proteinExistence type="predicted"/>
<evidence type="ECO:0000313" key="2">
    <source>
        <dbReference type="EMBL" id="SDM04743.1"/>
    </source>
</evidence>
<accession>A0A1G9Q1D7</accession>
<evidence type="ECO:0000256" key="1">
    <source>
        <dbReference type="SAM" id="SignalP"/>
    </source>
</evidence>
<dbReference type="STRING" id="563176.SAMN04488090_2422"/>
<dbReference type="EMBL" id="FNGS01000004">
    <property type="protein sequence ID" value="SDM04743.1"/>
    <property type="molecule type" value="Genomic_DNA"/>
</dbReference>
<organism evidence="2 3">
    <name type="scientific">Siphonobacter aquaeclarae</name>
    <dbReference type="NCBI Taxonomy" id="563176"/>
    <lineage>
        <taxon>Bacteria</taxon>
        <taxon>Pseudomonadati</taxon>
        <taxon>Bacteroidota</taxon>
        <taxon>Cytophagia</taxon>
        <taxon>Cytophagales</taxon>
        <taxon>Cytophagaceae</taxon>
        <taxon>Siphonobacter</taxon>
    </lineage>
</organism>
<sequence length="150" mass="16809">MKNILCLIALFQFCTASLAKGATGNSEAQLDTSKAVLSAIQHVFDTQKRILSKAYYRNSVKLSVPQKDRQSYKDSFINGKKCIVLDRWPIGKKVDWEKPDPIVELLEVEPAPDSQLKIRIGLPASGRVFTVLLTDRNGEWSVLSLKVVYV</sequence>
<dbReference type="AlphaFoldDB" id="A0A1G9Q1D7"/>
<reference evidence="2 3" key="1">
    <citation type="submission" date="2016-10" db="EMBL/GenBank/DDBJ databases">
        <authorList>
            <person name="de Groot N.N."/>
        </authorList>
    </citation>
    <scope>NUCLEOTIDE SEQUENCE [LARGE SCALE GENOMIC DNA]</scope>
    <source>
        <strain evidence="2 3">DSM 21668</strain>
    </source>
</reference>